<sequence>MVNRLSISRGAAAFGVWDEGGMERLLGKVRQAFAGVPEAAAFLADWPEADVRRVVSPSALPVCDWIAGLQGVAATQAVLAEVQRLAGGLAWRQTYGAADFGADFLRGYGWSEFIGLRGPVPSERIACGVLLLAPGITYPAHAHAAEEVYLPIAGVAAWQKGDAAFADVPVGQAIHHPAWMPHAMRTKDQALAALYLWRGGDLAAKSVIL</sequence>
<dbReference type="RefSeq" id="WP_380074208.1">
    <property type="nucleotide sequence ID" value="NZ_JBHRTO010000002.1"/>
</dbReference>
<accession>A0ABV7J5E9</accession>
<protein>
    <submittedName>
        <fullName evidence="1">Dimethylsulfonioproprionate lyase family protein</fullName>
    </submittedName>
</protein>
<evidence type="ECO:0000313" key="2">
    <source>
        <dbReference type="Proteomes" id="UP001595547"/>
    </source>
</evidence>
<organism evidence="1 2">
    <name type="scientific">Cypionkella sinensis</name>
    <dbReference type="NCBI Taxonomy" id="1756043"/>
    <lineage>
        <taxon>Bacteria</taxon>
        <taxon>Pseudomonadati</taxon>
        <taxon>Pseudomonadota</taxon>
        <taxon>Alphaproteobacteria</taxon>
        <taxon>Rhodobacterales</taxon>
        <taxon>Paracoccaceae</taxon>
        <taxon>Cypionkella</taxon>
    </lineage>
</organism>
<dbReference type="InterPro" id="IPR011051">
    <property type="entry name" value="RmlC_Cupin_sf"/>
</dbReference>
<dbReference type="GO" id="GO:0016829">
    <property type="term" value="F:lyase activity"/>
    <property type="evidence" value="ECO:0007669"/>
    <property type="project" value="UniProtKB-KW"/>
</dbReference>
<dbReference type="Proteomes" id="UP001595547">
    <property type="component" value="Unassembled WGS sequence"/>
</dbReference>
<evidence type="ECO:0000313" key="1">
    <source>
        <dbReference type="EMBL" id="MFC3182549.1"/>
    </source>
</evidence>
<gene>
    <name evidence="1" type="ORF">ACFOGH_16250</name>
</gene>
<dbReference type="InterPro" id="IPR014710">
    <property type="entry name" value="RmlC-like_jellyroll"/>
</dbReference>
<dbReference type="EMBL" id="JBHRTO010000002">
    <property type="protein sequence ID" value="MFC3182549.1"/>
    <property type="molecule type" value="Genomic_DNA"/>
</dbReference>
<keyword evidence="1" id="KW-0456">Lyase</keyword>
<dbReference type="Pfam" id="PF16867">
    <property type="entry name" value="DMSP_lyase"/>
    <property type="match status" value="1"/>
</dbReference>
<dbReference type="SUPFAM" id="SSF51182">
    <property type="entry name" value="RmlC-like cupins"/>
    <property type="match status" value="1"/>
</dbReference>
<name>A0ABV7J5E9_9RHOB</name>
<comment type="caution">
    <text evidence="1">The sequence shown here is derived from an EMBL/GenBank/DDBJ whole genome shotgun (WGS) entry which is preliminary data.</text>
</comment>
<reference evidence="2" key="1">
    <citation type="journal article" date="2019" name="Int. J. Syst. Evol. Microbiol.">
        <title>The Global Catalogue of Microorganisms (GCM) 10K type strain sequencing project: providing services to taxonomists for standard genome sequencing and annotation.</title>
        <authorList>
            <consortium name="The Broad Institute Genomics Platform"/>
            <consortium name="The Broad Institute Genome Sequencing Center for Infectious Disease"/>
            <person name="Wu L."/>
            <person name="Ma J."/>
        </authorList>
    </citation>
    <scope>NUCLEOTIDE SEQUENCE [LARGE SCALE GENOMIC DNA]</scope>
    <source>
        <strain evidence="2">KCTC 52039</strain>
    </source>
</reference>
<dbReference type="InterPro" id="IPR031723">
    <property type="entry name" value="DMSP_lyase"/>
</dbReference>
<dbReference type="Gene3D" id="2.60.120.10">
    <property type="entry name" value="Jelly Rolls"/>
    <property type="match status" value="1"/>
</dbReference>
<proteinExistence type="predicted"/>
<keyword evidence="2" id="KW-1185">Reference proteome</keyword>